<dbReference type="Proteomes" id="UP000217696">
    <property type="component" value="Chromosome"/>
</dbReference>
<proteinExistence type="predicted"/>
<name>A0A0U5B2P1_9BACL</name>
<dbReference type="InterPro" id="IPR027463">
    <property type="entry name" value="AcrB_DN_DC_subdom"/>
</dbReference>
<reference evidence="1 2" key="1">
    <citation type="submission" date="2015-12" db="EMBL/GenBank/DDBJ databases">
        <title>Genome sequence of Aneurinibacillus soli.</title>
        <authorList>
            <person name="Lee J.S."/>
            <person name="Lee K.C."/>
            <person name="Kim K.K."/>
            <person name="Lee B.W."/>
        </authorList>
    </citation>
    <scope>NUCLEOTIDE SEQUENCE [LARGE SCALE GENOMIC DNA]</scope>
    <source>
        <strain evidence="1 2">CB4</strain>
    </source>
</reference>
<gene>
    <name evidence="1" type="ORF">CB4_02751</name>
</gene>
<dbReference type="Gene3D" id="3.30.70.1440">
    <property type="entry name" value="Multidrug efflux transporter AcrB pore domain"/>
    <property type="match status" value="1"/>
</dbReference>
<dbReference type="Gene3D" id="3.30.2090.10">
    <property type="entry name" value="Multidrug efflux transporter AcrB TolC docking domain, DN and DC subdomains"/>
    <property type="match status" value="1"/>
</dbReference>
<evidence type="ECO:0000313" key="2">
    <source>
        <dbReference type="Proteomes" id="UP000217696"/>
    </source>
</evidence>
<protein>
    <submittedName>
        <fullName evidence="1">Uncharacterized protein</fullName>
    </submittedName>
</protein>
<evidence type="ECO:0000313" key="1">
    <source>
        <dbReference type="EMBL" id="BAU28576.1"/>
    </source>
</evidence>
<keyword evidence="2" id="KW-1185">Reference proteome</keyword>
<dbReference type="EMBL" id="AP017312">
    <property type="protein sequence ID" value="BAU28576.1"/>
    <property type="molecule type" value="Genomic_DNA"/>
</dbReference>
<accession>A0A0U5B2P1</accession>
<dbReference type="KEGG" id="asoc:CB4_02751"/>
<organism evidence="1 2">
    <name type="scientific">Aneurinibacillus soli</name>
    <dbReference type="NCBI Taxonomy" id="1500254"/>
    <lineage>
        <taxon>Bacteria</taxon>
        <taxon>Bacillati</taxon>
        <taxon>Bacillota</taxon>
        <taxon>Bacilli</taxon>
        <taxon>Bacillales</taxon>
        <taxon>Paenibacillaceae</taxon>
        <taxon>Aneurinibacillus group</taxon>
        <taxon>Aneurinibacillus</taxon>
    </lineage>
</organism>
<sequence>MSELVDWKYGKSLTTITHKDGDRVATISAELIGSDIGTAGKEVMQKLTELSVPNGYTVVEEETAEERGNHSSELAYILMD</sequence>
<dbReference type="AlphaFoldDB" id="A0A0U5B2P1"/>